<feature type="domain" description="ABC3 transporter permease C-terminal" evidence="9">
    <location>
        <begin position="291"/>
        <end position="411"/>
    </location>
</feature>
<reference evidence="11 12" key="1">
    <citation type="submission" date="2017-12" db="EMBL/GenBank/DDBJ databases">
        <title>Phylogenetic diversity of female urinary microbiome.</title>
        <authorList>
            <person name="Thomas-White K."/>
            <person name="Wolfe A.J."/>
        </authorList>
    </citation>
    <scope>NUCLEOTIDE SEQUENCE [LARGE SCALE GENOMIC DNA]</scope>
    <source>
        <strain evidence="11 12">UMB0250</strain>
    </source>
</reference>
<sequence>MSSIKQPGDFVPTPEPRTDASTSRGALGHLLRANVKTHGRRYVATGLAVAISTAFIMMFLALGNGMTASLTASARDSYQGAAAVVEATDEFYNAGHSDLLEVTDQLKATNGVTAIAPQQMAFLNLSNGAKRMVRMASSTQPEPFHRSEVTEGALPNSDTEIFLDTTAADNLGVKVGDTIQASATYTQDASAPKTSLTISGLVKTGPTGQGVAMMTPDGLAAASNHSQHTTSILVASSSAAPSIAEQEKLANTLTTTLNDTGLTVTTGHAAYERDLKQLAVGSAALTAIFLIFPVISMIVAIIVVATTFQVIMTQRRRELALLRAIGATKKQTRSLVMREAALIGLISSAVGTAVGALGGFAILNGFGIVSFSDAVASAASPIALAGTWAAGTLMTIAANLRPARSIARMSPIEALGNQAETASSQKSHRVFFILSLIIATLAFAGMGVGLFMRGSTSGFLLAFLSGMVALVAMMCASIVFIPALARLWGSLGRGTTSKLARENTLRNPGRTAATGVAIAIGVTLITMMSVGAASMRQTLTSEVDSARPYDLTVQSVSGELPASALSEVTGTQGVAAAVEIHGTSGTMTAGTDSLDVFIDGVPDLNSVAHSTVDVLDDTTAKFSSSTVKTGDTVQVCTSNGKCADFTALIDEHSQADYVSISANALGKLDSSAGVSAIQVKLDDQASATKVQSALLSLNDQYSVNGTALERETYNRAINQVLLVVIGMLGISVLIALVGVTNTLSLSVAERTRENGLLRALGMTRRNIKTMLSVEAVCIALAGSTIGVILGIIFGIAGTYAMPLEDVTIAIAMPWGTLIAVVAVSVLATLIASWLPGRKAAKVSPVEALATE</sequence>
<dbReference type="Proteomes" id="UP000234545">
    <property type="component" value="Unassembled WGS sequence"/>
</dbReference>
<feature type="transmembrane region" description="Helical" evidence="8">
    <location>
        <begin position="509"/>
        <end position="533"/>
    </location>
</feature>
<dbReference type="GO" id="GO:0022857">
    <property type="term" value="F:transmembrane transporter activity"/>
    <property type="evidence" value="ECO:0007669"/>
    <property type="project" value="TreeGrafter"/>
</dbReference>
<feature type="transmembrane region" description="Helical" evidence="8">
    <location>
        <begin position="808"/>
        <end position="834"/>
    </location>
</feature>
<feature type="transmembrane region" description="Helical" evidence="8">
    <location>
        <begin position="430"/>
        <end position="452"/>
    </location>
</feature>
<evidence type="ECO:0000256" key="2">
    <source>
        <dbReference type="ARBA" id="ARBA00022475"/>
    </source>
</evidence>
<evidence type="ECO:0000256" key="1">
    <source>
        <dbReference type="ARBA" id="ARBA00004651"/>
    </source>
</evidence>
<dbReference type="GO" id="GO:0005886">
    <property type="term" value="C:plasma membrane"/>
    <property type="evidence" value="ECO:0007669"/>
    <property type="project" value="UniProtKB-SubCell"/>
</dbReference>
<evidence type="ECO:0000313" key="12">
    <source>
        <dbReference type="Proteomes" id="UP000234545"/>
    </source>
</evidence>
<keyword evidence="3 8" id="KW-0812">Transmembrane</keyword>
<evidence type="ECO:0000256" key="5">
    <source>
        <dbReference type="ARBA" id="ARBA00023136"/>
    </source>
</evidence>
<feature type="transmembrane region" description="Helical" evidence="8">
    <location>
        <begin position="458"/>
        <end position="488"/>
    </location>
</feature>
<comment type="caution">
    <text evidence="11">The sequence shown here is derived from an EMBL/GenBank/DDBJ whole genome shotgun (WGS) entry which is preliminary data.</text>
</comment>
<dbReference type="Pfam" id="PF12704">
    <property type="entry name" value="MacB_PCD"/>
    <property type="match status" value="1"/>
</dbReference>
<dbReference type="AlphaFoldDB" id="A0A2I1I4C8"/>
<dbReference type="PANTHER" id="PTHR30572">
    <property type="entry name" value="MEMBRANE COMPONENT OF TRANSPORTER-RELATED"/>
    <property type="match status" value="1"/>
</dbReference>
<evidence type="ECO:0000256" key="4">
    <source>
        <dbReference type="ARBA" id="ARBA00022989"/>
    </source>
</evidence>
<evidence type="ECO:0000313" key="11">
    <source>
        <dbReference type="EMBL" id="PKY65959.1"/>
    </source>
</evidence>
<dbReference type="InterPro" id="IPR050250">
    <property type="entry name" value="Macrolide_Exporter_MacB"/>
</dbReference>
<comment type="subcellular location">
    <subcellularLocation>
        <location evidence="1">Cell membrane</location>
        <topology evidence="1">Multi-pass membrane protein</topology>
    </subcellularLocation>
</comment>
<dbReference type="RefSeq" id="WP_101628443.1">
    <property type="nucleotide sequence ID" value="NZ_PKKJ01000009.1"/>
</dbReference>
<evidence type="ECO:0000256" key="7">
    <source>
        <dbReference type="SAM" id="MobiDB-lite"/>
    </source>
</evidence>
<feature type="transmembrane region" description="Helical" evidence="8">
    <location>
        <begin position="340"/>
        <end position="363"/>
    </location>
</feature>
<evidence type="ECO:0000256" key="6">
    <source>
        <dbReference type="ARBA" id="ARBA00038076"/>
    </source>
</evidence>
<proteinExistence type="inferred from homology"/>
<dbReference type="PANTHER" id="PTHR30572:SF4">
    <property type="entry name" value="ABC TRANSPORTER PERMEASE YTRF"/>
    <property type="match status" value="1"/>
</dbReference>
<comment type="similarity">
    <text evidence="6">Belongs to the ABC-4 integral membrane protein family.</text>
</comment>
<evidence type="ECO:0008006" key="13">
    <source>
        <dbReference type="Google" id="ProtNLM"/>
    </source>
</evidence>
<evidence type="ECO:0000256" key="8">
    <source>
        <dbReference type="SAM" id="Phobius"/>
    </source>
</evidence>
<gene>
    <name evidence="11" type="ORF">CYJ25_06915</name>
</gene>
<organism evidence="11 12">
    <name type="scientific">Schaalia turicensis</name>
    <dbReference type="NCBI Taxonomy" id="131111"/>
    <lineage>
        <taxon>Bacteria</taxon>
        <taxon>Bacillati</taxon>
        <taxon>Actinomycetota</taxon>
        <taxon>Actinomycetes</taxon>
        <taxon>Actinomycetales</taxon>
        <taxon>Actinomycetaceae</taxon>
        <taxon>Schaalia</taxon>
    </lineage>
</organism>
<accession>A0A2I1I4C8</accession>
<feature type="domain" description="MacB-like periplasmic core" evidence="10">
    <location>
        <begin position="45"/>
        <end position="240"/>
    </location>
</feature>
<feature type="transmembrane region" description="Helical" evidence="8">
    <location>
        <begin position="720"/>
        <end position="748"/>
    </location>
</feature>
<feature type="transmembrane region" description="Helical" evidence="8">
    <location>
        <begin position="375"/>
        <end position="400"/>
    </location>
</feature>
<dbReference type="EMBL" id="PKKJ01000009">
    <property type="protein sequence ID" value="PKY65959.1"/>
    <property type="molecule type" value="Genomic_DNA"/>
</dbReference>
<dbReference type="Pfam" id="PF02687">
    <property type="entry name" value="FtsX"/>
    <property type="match status" value="2"/>
</dbReference>
<feature type="transmembrane region" description="Helical" evidence="8">
    <location>
        <begin position="283"/>
        <end position="308"/>
    </location>
</feature>
<keyword evidence="2" id="KW-1003">Cell membrane</keyword>
<keyword evidence="4 8" id="KW-1133">Transmembrane helix</keyword>
<evidence type="ECO:0000259" key="10">
    <source>
        <dbReference type="Pfam" id="PF12704"/>
    </source>
</evidence>
<dbReference type="InterPro" id="IPR025857">
    <property type="entry name" value="MacB_PCD"/>
</dbReference>
<feature type="domain" description="ABC3 transporter permease C-terminal" evidence="9">
    <location>
        <begin position="727"/>
        <end position="844"/>
    </location>
</feature>
<name>A0A2I1I4C8_9ACTO</name>
<dbReference type="OrthoDB" id="9780560at2"/>
<feature type="transmembrane region" description="Helical" evidence="8">
    <location>
        <begin position="42"/>
        <end position="62"/>
    </location>
</feature>
<feature type="transmembrane region" description="Helical" evidence="8">
    <location>
        <begin position="769"/>
        <end position="796"/>
    </location>
</feature>
<dbReference type="InterPro" id="IPR003838">
    <property type="entry name" value="ABC3_permease_C"/>
</dbReference>
<keyword evidence="5 8" id="KW-0472">Membrane</keyword>
<feature type="region of interest" description="Disordered" evidence="7">
    <location>
        <begin position="1"/>
        <end position="24"/>
    </location>
</feature>
<evidence type="ECO:0000256" key="3">
    <source>
        <dbReference type="ARBA" id="ARBA00022692"/>
    </source>
</evidence>
<evidence type="ECO:0000259" key="9">
    <source>
        <dbReference type="Pfam" id="PF02687"/>
    </source>
</evidence>
<protein>
    <recommendedName>
        <fullName evidence="13">ABC transporter permease</fullName>
    </recommendedName>
</protein>